<name>A0A1X0R870_RHIZD</name>
<organism evidence="1">
    <name type="scientific">Rhizopus microsporus var. microsporus</name>
    <dbReference type="NCBI Taxonomy" id="86635"/>
    <lineage>
        <taxon>Eukaryota</taxon>
        <taxon>Fungi</taxon>
        <taxon>Fungi incertae sedis</taxon>
        <taxon>Mucoromycota</taxon>
        <taxon>Mucoromycotina</taxon>
        <taxon>Mucoromycetes</taxon>
        <taxon>Mucorales</taxon>
        <taxon>Mucorineae</taxon>
        <taxon>Rhizopodaceae</taxon>
        <taxon>Rhizopus</taxon>
    </lineage>
</organism>
<dbReference type="EMBL" id="KV921892">
    <property type="protein sequence ID" value="ORE08202.1"/>
    <property type="molecule type" value="Genomic_DNA"/>
</dbReference>
<evidence type="ECO:0000313" key="1">
    <source>
        <dbReference type="EMBL" id="ORE08202.1"/>
    </source>
</evidence>
<accession>A0A1X0R870</accession>
<protein>
    <submittedName>
        <fullName evidence="1">Uncharacterized protein</fullName>
    </submittedName>
</protein>
<proteinExistence type="predicted"/>
<dbReference type="AlphaFoldDB" id="A0A1X0R870"/>
<sequence>MSPLSTLSPSFLMAIEEEGEYVGVNLDIRWCLEKTYSKERKKGKRTRVIRKKCLGSVYCNNPECTFYEIDRRPFALKDIAKQPCLICDSKLERGFCTVTVNFKFGDGKYKMVLNGKHSHSTYLPKHLTVAGKCCLDEKVDKDPHVKSSKAVVGVSSRTGEVVPSIYNSVGKILINKDCAKYELNNAEQRMGVSSRTGFLGEFEKTADVYEGFISSAEVAKQAFCVIFCSPEMKKFELLLSSQPIVTDAT</sequence>
<dbReference type="Proteomes" id="UP000242414">
    <property type="component" value="Unassembled WGS sequence"/>
</dbReference>
<dbReference type="VEuPathDB" id="FungiDB:BCV72DRAFT_240685"/>
<reference evidence="1" key="1">
    <citation type="journal article" date="2016" name="Proc. Natl. Acad. Sci. U.S.A.">
        <title>Lipid metabolic changes in an early divergent fungus govern the establishment of a mutualistic symbiosis with endobacteria.</title>
        <authorList>
            <person name="Lastovetsky O.A."/>
            <person name="Gaspar M.L."/>
            <person name="Mondo S.J."/>
            <person name="LaButti K.M."/>
            <person name="Sandor L."/>
            <person name="Grigoriev I.V."/>
            <person name="Henry S.A."/>
            <person name="Pawlowska T.E."/>
        </authorList>
    </citation>
    <scope>NUCLEOTIDE SEQUENCE [LARGE SCALE GENOMIC DNA]</scope>
    <source>
        <strain evidence="1">ATCC 52814</strain>
    </source>
</reference>
<gene>
    <name evidence="1" type="ORF">BCV72DRAFT_240685</name>
</gene>